<gene>
    <name evidence="1" type="ORF">CEXT_511041</name>
</gene>
<keyword evidence="2" id="KW-1185">Reference proteome</keyword>
<dbReference type="Proteomes" id="UP001054945">
    <property type="component" value="Unassembled WGS sequence"/>
</dbReference>
<name>A0AAV4XIL2_CAEEX</name>
<dbReference type="AlphaFoldDB" id="A0AAV4XIL2"/>
<accession>A0AAV4XIL2</accession>
<evidence type="ECO:0000313" key="2">
    <source>
        <dbReference type="Proteomes" id="UP001054945"/>
    </source>
</evidence>
<proteinExistence type="predicted"/>
<comment type="caution">
    <text evidence="1">The sequence shown here is derived from an EMBL/GenBank/DDBJ whole genome shotgun (WGS) entry which is preliminary data.</text>
</comment>
<sequence>MNVMFNGVLQHSSTAWKDAPRVSLRPSEGVVAPRPQTMRHFPQRGCRPPLFFFTASLFGSASVEIDTQILEILLSKAIQSKEHISKHRIDTDIIIETCQSIELIFCTLINS</sequence>
<reference evidence="1 2" key="1">
    <citation type="submission" date="2021-06" db="EMBL/GenBank/DDBJ databases">
        <title>Caerostris extrusa draft genome.</title>
        <authorList>
            <person name="Kono N."/>
            <person name="Arakawa K."/>
        </authorList>
    </citation>
    <scope>NUCLEOTIDE SEQUENCE [LARGE SCALE GENOMIC DNA]</scope>
</reference>
<protein>
    <submittedName>
        <fullName evidence="1">Uncharacterized protein</fullName>
    </submittedName>
</protein>
<organism evidence="1 2">
    <name type="scientific">Caerostris extrusa</name>
    <name type="common">Bark spider</name>
    <name type="synonym">Caerostris bankana</name>
    <dbReference type="NCBI Taxonomy" id="172846"/>
    <lineage>
        <taxon>Eukaryota</taxon>
        <taxon>Metazoa</taxon>
        <taxon>Ecdysozoa</taxon>
        <taxon>Arthropoda</taxon>
        <taxon>Chelicerata</taxon>
        <taxon>Arachnida</taxon>
        <taxon>Araneae</taxon>
        <taxon>Araneomorphae</taxon>
        <taxon>Entelegynae</taxon>
        <taxon>Araneoidea</taxon>
        <taxon>Araneidae</taxon>
        <taxon>Caerostris</taxon>
    </lineage>
</organism>
<evidence type="ECO:0000313" key="1">
    <source>
        <dbReference type="EMBL" id="GIY94487.1"/>
    </source>
</evidence>
<dbReference type="EMBL" id="BPLR01000394">
    <property type="protein sequence ID" value="GIY94487.1"/>
    <property type="molecule type" value="Genomic_DNA"/>
</dbReference>